<dbReference type="InterPro" id="IPR035897">
    <property type="entry name" value="Toll_tir_struct_dom_sf"/>
</dbReference>
<evidence type="ECO:0000313" key="4">
    <source>
        <dbReference type="Proteomes" id="UP000445582"/>
    </source>
</evidence>
<dbReference type="Pfam" id="PF13676">
    <property type="entry name" value="TIR_2"/>
    <property type="match status" value="1"/>
</dbReference>
<feature type="region of interest" description="Disordered" evidence="1">
    <location>
        <begin position="1"/>
        <end position="30"/>
    </location>
</feature>
<dbReference type="OrthoDB" id="4774809at2"/>
<dbReference type="InterPro" id="IPR000157">
    <property type="entry name" value="TIR_dom"/>
</dbReference>
<accession>A0A844YIE8</accession>
<organism evidence="3 4">
    <name type="scientific">Qipengyuania oceanensis</name>
    <dbReference type="NCBI Taxonomy" id="1463597"/>
    <lineage>
        <taxon>Bacteria</taxon>
        <taxon>Pseudomonadati</taxon>
        <taxon>Pseudomonadota</taxon>
        <taxon>Alphaproteobacteria</taxon>
        <taxon>Sphingomonadales</taxon>
        <taxon>Erythrobacteraceae</taxon>
        <taxon>Qipengyuania</taxon>
    </lineage>
</organism>
<dbReference type="Proteomes" id="UP000445582">
    <property type="component" value="Unassembled WGS sequence"/>
</dbReference>
<name>A0A844YIE8_9SPHN</name>
<evidence type="ECO:0000313" key="3">
    <source>
        <dbReference type="EMBL" id="MXO63707.1"/>
    </source>
</evidence>
<dbReference type="Gene3D" id="3.40.50.10140">
    <property type="entry name" value="Toll/interleukin-1 receptor homology (TIR) domain"/>
    <property type="match status" value="1"/>
</dbReference>
<dbReference type="EMBL" id="WTYN01000003">
    <property type="protein sequence ID" value="MXO63707.1"/>
    <property type="molecule type" value="Genomic_DNA"/>
</dbReference>
<keyword evidence="4" id="KW-1185">Reference proteome</keyword>
<sequence length="470" mass="51922">MAPGDKGAWRRRARSPAGERVATASTPQKEQKEIELRRCLWHSNDDGLRIQPADGDIMAIEFRRGGRKVSSGDFFKGMMDDALDEVMNSYAEEVHGKAASVVDPETGKHAPVFVRRIGKQGWTVFTSGSPAFARALEQRLGLDRGEVHGMNEPADRERLVYLAHASEDKLIVKPLAEGLMQRGIDVWYDNWEIGYGDSLRRKMEEGLGNCTHFVVLLTGTSIAKPWVNEEIDAGLMSAVEGTAKFIGLRQDLPLSSVSPFLKTRLTPEYRPGEDGIEALAAEIFGVSKKPPLGQTPRYVQQHEAGSTWSSSARVVAEYFVRNSEQGQSMDPQANYAEIQEATGLPMPDVRIGVLDLVGAGLLEKQDYVGGESHIWPEGDLFATFDSAFMDWDPEIDARDLAVRLINLDTDQADAEEVDQALGWGPRRFNAAAAYLVSARIVQPIEHSGGNGYWPCGFLMGDELLRFVRSL</sequence>
<evidence type="ECO:0000256" key="1">
    <source>
        <dbReference type="SAM" id="MobiDB-lite"/>
    </source>
</evidence>
<comment type="caution">
    <text evidence="3">The sequence shown here is derived from an EMBL/GenBank/DDBJ whole genome shotgun (WGS) entry which is preliminary data.</text>
</comment>
<gene>
    <name evidence="3" type="ORF">GRI48_11865</name>
</gene>
<proteinExistence type="predicted"/>
<feature type="domain" description="TIR" evidence="2">
    <location>
        <begin position="160"/>
        <end position="259"/>
    </location>
</feature>
<dbReference type="GO" id="GO:0007165">
    <property type="term" value="P:signal transduction"/>
    <property type="evidence" value="ECO:0007669"/>
    <property type="project" value="InterPro"/>
</dbReference>
<dbReference type="RefSeq" id="WP_160676482.1">
    <property type="nucleotide sequence ID" value="NZ_WTYN01000003.1"/>
</dbReference>
<dbReference type="AlphaFoldDB" id="A0A844YIE8"/>
<protein>
    <submittedName>
        <fullName evidence="3">TIR domain-containing protein</fullName>
    </submittedName>
</protein>
<evidence type="ECO:0000259" key="2">
    <source>
        <dbReference type="Pfam" id="PF13676"/>
    </source>
</evidence>
<reference evidence="3 4" key="1">
    <citation type="submission" date="2019-12" db="EMBL/GenBank/DDBJ databases">
        <title>Genomic-based taxomic classification of the family Erythrobacteraceae.</title>
        <authorList>
            <person name="Xu L."/>
        </authorList>
    </citation>
    <scope>NUCLEOTIDE SEQUENCE [LARGE SCALE GENOMIC DNA]</scope>
    <source>
        <strain evidence="3 4">MCCC 1A09965</strain>
    </source>
</reference>
<dbReference type="SUPFAM" id="SSF52200">
    <property type="entry name" value="Toll/Interleukin receptor TIR domain"/>
    <property type="match status" value="1"/>
</dbReference>